<evidence type="ECO:0000313" key="2">
    <source>
        <dbReference type="Proteomes" id="UP000324222"/>
    </source>
</evidence>
<accession>A0A5B7E6Z3</accession>
<dbReference type="Proteomes" id="UP000324222">
    <property type="component" value="Unassembled WGS sequence"/>
</dbReference>
<gene>
    <name evidence="1" type="ORF">E2C01_022322</name>
</gene>
<comment type="caution">
    <text evidence="1">The sequence shown here is derived from an EMBL/GenBank/DDBJ whole genome shotgun (WGS) entry which is preliminary data.</text>
</comment>
<name>A0A5B7E6Z3_PORTR</name>
<organism evidence="1 2">
    <name type="scientific">Portunus trituberculatus</name>
    <name type="common">Swimming crab</name>
    <name type="synonym">Neptunus trituberculatus</name>
    <dbReference type="NCBI Taxonomy" id="210409"/>
    <lineage>
        <taxon>Eukaryota</taxon>
        <taxon>Metazoa</taxon>
        <taxon>Ecdysozoa</taxon>
        <taxon>Arthropoda</taxon>
        <taxon>Crustacea</taxon>
        <taxon>Multicrustacea</taxon>
        <taxon>Malacostraca</taxon>
        <taxon>Eumalacostraca</taxon>
        <taxon>Eucarida</taxon>
        <taxon>Decapoda</taxon>
        <taxon>Pleocyemata</taxon>
        <taxon>Brachyura</taxon>
        <taxon>Eubrachyura</taxon>
        <taxon>Portunoidea</taxon>
        <taxon>Portunidae</taxon>
        <taxon>Portuninae</taxon>
        <taxon>Portunus</taxon>
    </lineage>
</organism>
<evidence type="ECO:0000313" key="1">
    <source>
        <dbReference type="EMBL" id="MPC29105.1"/>
    </source>
</evidence>
<dbReference type="AlphaFoldDB" id="A0A5B7E6Z3"/>
<dbReference type="EMBL" id="VSRR010002016">
    <property type="protein sequence ID" value="MPC29105.1"/>
    <property type="molecule type" value="Genomic_DNA"/>
</dbReference>
<reference evidence="1 2" key="1">
    <citation type="submission" date="2019-05" db="EMBL/GenBank/DDBJ databases">
        <title>Another draft genome of Portunus trituberculatus and its Hox gene families provides insights of decapod evolution.</title>
        <authorList>
            <person name="Jeong J.-H."/>
            <person name="Song I."/>
            <person name="Kim S."/>
            <person name="Choi T."/>
            <person name="Kim D."/>
            <person name="Ryu S."/>
            <person name="Kim W."/>
        </authorList>
    </citation>
    <scope>NUCLEOTIDE SEQUENCE [LARGE SCALE GENOMIC DNA]</scope>
    <source>
        <tissue evidence="1">Muscle</tissue>
    </source>
</reference>
<keyword evidence="2" id="KW-1185">Reference proteome</keyword>
<protein>
    <submittedName>
        <fullName evidence="1">Uncharacterized protein</fullName>
    </submittedName>
</protein>
<proteinExistence type="predicted"/>
<sequence>MDDKAPIIVERATAKRFSSLPPIRNSAAVPFTSLFLVFRRATHPANAPVPRDAIKVTTNTAQSHPLNPTPNPLLAMACVSLTDLARWHKHEITGAPV</sequence>